<name>A0A4P8KLJ2_ENTAV</name>
<sequence>MEALKAQERPLSNRKIAKQLGPAPQTIHIHIEVKHGTVHLIRRQKKMACVMNMKRSSIPPRLVKLPMKKRVRIALSNLNGALHLILWPMPTNR</sequence>
<evidence type="ECO:0000313" key="1">
    <source>
        <dbReference type="EMBL" id="TRZ34827.1"/>
    </source>
</evidence>
<dbReference type="AlphaFoldDB" id="A0A4P8KLJ2"/>
<accession>A0A4P8KLJ2</accession>
<protein>
    <submittedName>
        <fullName evidence="1">Uncharacterized protein</fullName>
    </submittedName>
</protein>
<dbReference type="Proteomes" id="UP000316316">
    <property type="component" value="Unassembled WGS sequence"/>
</dbReference>
<evidence type="ECO:0000313" key="2">
    <source>
        <dbReference type="Proteomes" id="UP000316316"/>
    </source>
</evidence>
<gene>
    <name evidence="1" type="ORF">AUF17_12300</name>
</gene>
<comment type="caution">
    <text evidence="1">The sequence shown here is derived from an EMBL/GenBank/DDBJ whole genome shotgun (WGS) entry which is preliminary data.</text>
</comment>
<reference evidence="1 2" key="1">
    <citation type="submission" date="2017-10" db="EMBL/GenBank/DDBJ databases">
        <title>FDA dAtabase for Regulatory Grade micrObial Sequences (FDA-ARGOS): Supporting development and validation of Infectious Disease Dx tests.</title>
        <authorList>
            <person name="Campos J."/>
            <person name="Goldberg B."/>
            <person name="Tallon L.J."/>
            <person name="Sadzewicz L."/>
            <person name="Sengamalay N."/>
            <person name="Ott S."/>
            <person name="Godinez A."/>
            <person name="Nagaraj S."/>
            <person name="Vyas G."/>
            <person name="Aluvathingal J."/>
            <person name="Nadendla S."/>
            <person name="Geyer C."/>
            <person name="Nandy P."/>
            <person name="Hobson J."/>
            <person name="Sichtig H."/>
        </authorList>
    </citation>
    <scope>NUCLEOTIDE SEQUENCE [LARGE SCALE GENOMIC DNA]</scope>
    <source>
        <strain evidence="1 2">FDAARGOS_185</strain>
    </source>
</reference>
<proteinExistence type="predicted"/>
<dbReference type="EMBL" id="PDXQ01000001">
    <property type="protein sequence ID" value="TRZ34827.1"/>
    <property type="molecule type" value="Genomic_DNA"/>
</dbReference>
<organism evidence="1 2">
    <name type="scientific">Enterococcus avium</name>
    <name type="common">Streptococcus avium</name>
    <dbReference type="NCBI Taxonomy" id="33945"/>
    <lineage>
        <taxon>Bacteria</taxon>
        <taxon>Bacillati</taxon>
        <taxon>Bacillota</taxon>
        <taxon>Bacilli</taxon>
        <taxon>Lactobacillales</taxon>
        <taxon>Enterococcaceae</taxon>
        <taxon>Enterococcus</taxon>
    </lineage>
</organism>